<dbReference type="PROSITE" id="PS00351">
    <property type="entry name" value="TFIID"/>
    <property type="match status" value="1"/>
</dbReference>
<keyword evidence="3 7" id="KW-0805">Transcription regulation</keyword>
<evidence type="ECO:0000256" key="5">
    <source>
        <dbReference type="ARBA" id="ARBA00023163"/>
    </source>
</evidence>
<organism evidence="9 12">
    <name type="scientific">Thermoproteota archaeon</name>
    <dbReference type="NCBI Taxonomy" id="2056631"/>
    <lineage>
        <taxon>Archaea</taxon>
        <taxon>Thermoproteota</taxon>
    </lineage>
</organism>
<keyword evidence="4 7" id="KW-0238">DNA-binding</keyword>
<dbReference type="NCBIfam" id="NF001593">
    <property type="entry name" value="PRK00394.1-2"/>
    <property type="match status" value="1"/>
</dbReference>
<dbReference type="EMBL" id="QMQV01000012">
    <property type="protein sequence ID" value="RLE50130.1"/>
    <property type="molecule type" value="Genomic_DNA"/>
</dbReference>
<feature type="repeat" description="1" evidence="7">
    <location>
        <begin position="18"/>
        <end position="94"/>
    </location>
</feature>
<feature type="repeat" description="2" evidence="7">
    <location>
        <begin position="109"/>
        <end position="185"/>
    </location>
</feature>
<evidence type="ECO:0000256" key="8">
    <source>
        <dbReference type="RuleBase" id="RU000523"/>
    </source>
</evidence>
<evidence type="ECO:0000313" key="9">
    <source>
        <dbReference type="EMBL" id="RLE50130.1"/>
    </source>
</evidence>
<name>A0A497ETU2_9CREN</name>
<dbReference type="Proteomes" id="UP000278475">
    <property type="component" value="Unassembled WGS sequence"/>
</dbReference>
<dbReference type="Proteomes" id="UP000272051">
    <property type="component" value="Unassembled WGS sequence"/>
</dbReference>
<comment type="similarity">
    <text evidence="1 7 8">Belongs to the TBP family.</text>
</comment>
<dbReference type="FunFam" id="3.30.310.10:FF:000007">
    <property type="entry name" value="TATA-box-binding protein"/>
    <property type="match status" value="1"/>
</dbReference>
<evidence type="ECO:0000256" key="2">
    <source>
        <dbReference type="ARBA" id="ARBA00022737"/>
    </source>
</evidence>
<keyword evidence="2 7" id="KW-0677">Repeat</keyword>
<dbReference type="GO" id="GO:0003677">
    <property type="term" value="F:DNA binding"/>
    <property type="evidence" value="ECO:0007669"/>
    <property type="project" value="UniProtKB-KW"/>
</dbReference>
<dbReference type="EMBL" id="QMQX01000035">
    <property type="protein sequence ID" value="RLE52794.1"/>
    <property type="molecule type" value="Genomic_DNA"/>
</dbReference>
<dbReference type="Gene3D" id="3.30.310.10">
    <property type="entry name" value="TATA-Binding Protein"/>
    <property type="match status" value="2"/>
</dbReference>
<evidence type="ECO:0000256" key="1">
    <source>
        <dbReference type="ARBA" id="ARBA00005560"/>
    </source>
</evidence>
<dbReference type="CDD" id="cd04518">
    <property type="entry name" value="TBP_archaea"/>
    <property type="match status" value="1"/>
</dbReference>
<accession>A0A497ETU2</accession>
<comment type="function">
    <text evidence="6 7 8">General factor that plays a role in the activation of archaeal genes transcribed by RNA polymerase. Binds specifically to the TATA box promoter element which lies close to the position of transcription initiation.</text>
</comment>
<protein>
    <recommendedName>
        <fullName evidence="7">TATA-box-binding protein</fullName>
    </recommendedName>
    <alternativeName>
        <fullName evidence="7">Box A-binding protein</fullName>
        <shortName evidence="7">BAP</shortName>
    </alternativeName>
    <alternativeName>
        <fullName evidence="7">TATA sequence-binding protein</fullName>
        <shortName evidence="7">TBP</shortName>
    </alternativeName>
    <alternativeName>
        <fullName evidence="7">TATA-box factor</fullName>
    </alternativeName>
</protein>
<dbReference type="InterPro" id="IPR000814">
    <property type="entry name" value="TBP"/>
</dbReference>
<dbReference type="HAMAP" id="MF_00408">
    <property type="entry name" value="TATA_bind_prot_arch"/>
    <property type="match status" value="1"/>
</dbReference>
<dbReference type="GO" id="GO:0006352">
    <property type="term" value="P:DNA-templated transcription initiation"/>
    <property type="evidence" value="ECO:0007669"/>
    <property type="project" value="InterPro"/>
</dbReference>
<dbReference type="NCBIfam" id="NF001592">
    <property type="entry name" value="PRK00394.1-1"/>
    <property type="match status" value="1"/>
</dbReference>
<dbReference type="SUPFAM" id="SSF55945">
    <property type="entry name" value="TATA-box binding protein-like"/>
    <property type="match status" value="2"/>
</dbReference>
<dbReference type="PANTHER" id="PTHR10126">
    <property type="entry name" value="TATA-BOX BINDING PROTEIN"/>
    <property type="match status" value="1"/>
</dbReference>
<proteinExistence type="inferred from homology"/>
<dbReference type="InterPro" id="IPR012295">
    <property type="entry name" value="TBP_dom_sf"/>
</dbReference>
<evidence type="ECO:0000256" key="4">
    <source>
        <dbReference type="ARBA" id="ARBA00023125"/>
    </source>
</evidence>
<comment type="caution">
    <text evidence="9">The sequence shown here is derived from an EMBL/GenBank/DDBJ whole genome shotgun (WGS) entry which is preliminary data.</text>
</comment>
<gene>
    <name evidence="7" type="primary">tbp</name>
    <name evidence="9" type="ORF">DRJ31_02320</name>
    <name evidence="10" type="ORF">DRJ33_02805</name>
</gene>
<reference evidence="11 12" key="1">
    <citation type="submission" date="2018-06" db="EMBL/GenBank/DDBJ databases">
        <title>Extensive metabolic versatility and redundancy in microbially diverse, dynamic hydrothermal sediments.</title>
        <authorList>
            <person name="Dombrowski N."/>
            <person name="Teske A."/>
            <person name="Baker B.J."/>
        </authorList>
    </citation>
    <scope>NUCLEOTIDE SEQUENCE [LARGE SCALE GENOMIC DNA]</scope>
    <source>
        <strain evidence="10">B34_G17</strain>
        <strain evidence="9">B66_G16</strain>
    </source>
</reference>
<evidence type="ECO:0000313" key="12">
    <source>
        <dbReference type="Proteomes" id="UP000278475"/>
    </source>
</evidence>
<keyword evidence="5 7" id="KW-0804">Transcription</keyword>
<evidence type="ECO:0000313" key="11">
    <source>
        <dbReference type="Proteomes" id="UP000272051"/>
    </source>
</evidence>
<dbReference type="PRINTS" id="PR00686">
    <property type="entry name" value="TIFACTORIID"/>
</dbReference>
<evidence type="ECO:0000313" key="10">
    <source>
        <dbReference type="EMBL" id="RLE52794.1"/>
    </source>
</evidence>
<dbReference type="FunFam" id="3.30.310.10:FF:000010">
    <property type="entry name" value="TATA-box-binding protein"/>
    <property type="match status" value="1"/>
</dbReference>
<evidence type="ECO:0000256" key="6">
    <source>
        <dbReference type="ARBA" id="ARBA00025680"/>
    </source>
</evidence>
<dbReference type="InterPro" id="IPR033711">
    <property type="entry name" value="TBP_archaea"/>
</dbReference>
<evidence type="ECO:0000256" key="3">
    <source>
        <dbReference type="ARBA" id="ARBA00023015"/>
    </source>
</evidence>
<dbReference type="Pfam" id="PF00352">
    <property type="entry name" value="TBP"/>
    <property type="match status" value="2"/>
</dbReference>
<dbReference type="InterPro" id="IPR030491">
    <property type="entry name" value="TBP_CS"/>
</dbReference>
<dbReference type="AlphaFoldDB" id="A0A497ETU2"/>
<sequence>MAIFSSVLSRGSKPSVKIENVVASVTLNQSIDLDVIANNVPGVEYNPEQFPGLVYRVSKPRTATLIFSSGKMVCTGAKSEKDVHSAVKKIIKSLKERGIVIIGTPEIEIQNIVASANLNAEVNLEKAAMLLENVMYEPEQFPGLIYRMSDPKVVLLIFSSGKMVCTGAKREEQVYEAVNKIYNKLKELGVLYEA</sequence>
<dbReference type="GO" id="GO:0003700">
    <property type="term" value="F:DNA-binding transcription factor activity"/>
    <property type="evidence" value="ECO:0007669"/>
    <property type="project" value="UniProtKB-UniRule"/>
</dbReference>
<evidence type="ECO:0000256" key="7">
    <source>
        <dbReference type="HAMAP-Rule" id="MF_00408"/>
    </source>
</evidence>